<feature type="binding site" evidence="6 8">
    <location>
        <begin position="183"/>
        <end position="184"/>
    </location>
    <ligand>
        <name>substrate</name>
    </ligand>
</feature>
<comment type="catalytic activity">
    <reaction evidence="1 6 10">
        <text>(2R)-2-phosphoglycerate = (2R)-3-phosphoglycerate</text>
        <dbReference type="Rhea" id="RHEA:15901"/>
        <dbReference type="ChEBI" id="CHEBI:58272"/>
        <dbReference type="ChEBI" id="CHEBI:58289"/>
        <dbReference type="EC" id="5.4.2.11"/>
    </reaction>
</comment>
<dbReference type="CDD" id="cd07067">
    <property type="entry name" value="HP_PGM_like"/>
    <property type="match status" value="1"/>
</dbReference>
<dbReference type="EMBL" id="JACHYB010000001">
    <property type="protein sequence ID" value="MBB3186382.1"/>
    <property type="molecule type" value="Genomic_DNA"/>
</dbReference>
<protein>
    <recommendedName>
        <fullName evidence="6 10">2,3-bisphosphoglycerate-dependent phosphoglycerate mutase</fullName>
        <shortName evidence="6">BPG-dependent PGAM</shortName>
        <shortName evidence="6">PGAM</shortName>
        <shortName evidence="6">Phosphoglyceromutase</shortName>
        <shortName evidence="6">dPGM</shortName>
        <ecNumber evidence="6 10">5.4.2.11</ecNumber>
    </recommendedName>
</protein>
<dbReference type="PROSITE" id="PS00175">
    <property type="entry name" value="PG_MUTASE"/>
    <property type="match status" value="1"/>
</dbReference>
<gene>
    <name evidence="6" type="primary">gpmA</name>
    <name evidence="11" type="ORF">FHX64_000545</name>
</gene>
<dbReference type="SUPFAM" id="SSF53254">
    <property type="entry name" value="Phosphoglycerate mutase-like"/>
    <property type="match status" value="1"/>
</dbReference>
<dbReference type="NCBIfam" id="NF010713">
    <property type="entry name" value="PRK14115.1"/>
    <property type="match status" value="1"/>
</dbReference>
<comment type="caution">
    <text evidence="11">The sequence shown here is derived from an EMBL/GenBank/DDBJ whole genome shotgun (WGS) entry which is preliminary data.</text>
</comment>
<dbReference type="Gene3D" id="3.40.50.1240">
    <property type="entry name" value="Phosphoglycerate mutase-like"/>
    <property type="match status" value="1"/>
</dbReference>
<dbReference type="Pfam" id="PF00300">
    <property type="entry name" value="His_Phos_1"/>
    <property type="match status" value="1"/>
</dbReference>
<dbReference type="InterPro" id="IPR013078">
    <property type="entry name" value="His_Pase_superF_clade-1"/>
</dbReference>
<keyword evidence="12" id="KW-1185">Reference proteome</keyword>
<reference evidence="11 12" key="1">
    <citation type="submission" date="2020-08" db="EMBL/GenBank/DDBJ databases">
        <title>Genomic Encyclopedia of Type Strains, Phase IV (KMG-IV): sequencing the most valuable type-strain genomes for metagenomic binning, comparative biology and taxonomic classification.</title>
        <authorList>
            <person name="Goeker M."/>
        </authorList>
    </citation>
    <scope>NUCLEOTIDE SEQUENCE [LARGE SCALE GENOMIC DNA]</scope>
    <source>
        <strain evidence="11 12">DSM 27471</strain>
    </source>
</reference>
<proteinExistence type="inferred from homology"/>
<evidence type="ECO:0000313" key="12">
    <source>
        <dbReference type="Proteomes" id="UP000544222"/>
    </source>
</evidence>
<dbReference type="GO" id="GO:0006096">
    <property type="term" value="P:glycolytic process"/>
    <property type="evidence" value="ECO:0007669"/>
    <property type="project" value="UniProtKB-UniRule"/>
</dbReference>
<keyword evidence="3 6" id="KW-0312">Gluconeogenesis</keyword>
<dbReference type="PIRSF" id="PIRSF000709">
    <property type="entry name" value="6PFK_2-Ptase"/>
    <property type="match status" value="1"/>
</dbReference>
<organism evidence="11 12">
    <name type="scientific">Microbacter margulisiae</name>
    <dbReference type="NCBI Taxonomy" id="1350067"/>
    <lineage>
        <taxon>Bacteria</taxon>
        <taxon>Pseudomonadati</taxon>
        <taxon>Bacteroidota</taxon>
        <taxon>Bacteroidia</taxon>
        <taxon>Bacteroidales</taxon>
        <taxon>Porphyromonadaceae</taxon>
        <taxon>Microbacter</taxon>
    </lineage>
</organism>
<comment type="similarity">
    <text evidence="2 6">Belongs to the phosphoglycerate mutase family. BPG-dependent PGAM subfamily.</text>
</comment>
<dbReference type="GO" id="GO:0004619">
    <property type="term" value="F:phosphoglycerate mutase activity"/>
    <property type="evidence" value="ECO:0007669"/>
    <property type="project" value="UniProtKB-UniRule"/>
</dbReference>
<dbReference type="UniPathway" id="UPA00109">
    <property type="reaction ID" value="UER00186"/>
</dbReference>
<feature type="binding site" evidence="6 8">
    <location>
        <begin position="87"/>
        <end position="90"/>
    </location>
    <ligand>
        <name>substrate</name>
    </ligand>
</feature>
<dbReference type="NCBIfam" id="TIGR01258">
    <property type="entry name" value="pgm_1"/>
    <property type="match status" value="1"/>
</dbReference>
<evidence type="ECO:0000256" key="1">
    <source>
        <dbReference type="ARBA" id="ARBA00000380"/>
    </source>
</evidence>
<dbReference type="RefSeq" id="WP_183412286.1">
    <property type="nucleotide sequence ID" value="NZ_JACHYB010000001.1"/>
</dbReference>
<accession>A0A7W5DP24</accession>
<feature type="active site" description="Tele-phosphohistidine intermediate" evidence="6 7">
    <location>
        <position position="9"/>
    </location>
</feature>
<feature type="binding site" evidence="6 8">
    <location>
        <begin position="21"/>
        <end position="22"/>
    </location>
    <ligand>
        <name>substrate</name>
    </ligand>
</feature>
<feature type="binding site" evidence="6 8">
    <location>
        <begin position="114"/>
        <end position="115"/>
    </location>
    <ligand>
        <name>substrate</name>
    </ligand>
</feature>
<keyword evidence="5 6" id="KW-0413">Isomerase</keyword>
<feature type="site" description="Transition state stabilizer" evidence="6 9">
    <location>
        <position position="182"/>
    </location>
</feature>
<feature type="active site" description="Proton donor/acceptor" evidence="6 7">
    <location>
        <position position="87"/>
    </location>
</feature>
<evidence type="ECO:0000256" key="9">
    <source>
        <dbReference type="PIRSR" id="PIRSR613078-3"/>
    </source>
</evidence>
<dbReference type="InterPro" id="IPR001345">
    <property type="entry name" value="PG/BPGM_mutase_AS"/>
</dbReference>
<keyword evidence="4 6" id="KW-0324">Glycolysis</keyword>
<feature type="binding site" evidence="6 8">
    <location>
        <position position="60"/>
    </location>
    <ligand>
        <name>substrate</name>
    </ligand>
</feature>
<evidence type="ECO:0000256" key="6">
    <source>
        <dbReference type="HAMAP-Rule" id="MF_01039"/>
    </source>
</evidence>
<evidence type="ECO:0000256" key="5">
    <source>
        <dbReference type="ARBA" id="ARBA00023235"/>
    </source>
</evidence>
<dbReference type="PANTHER" id="PTHR11931">
    <property type="entry name" value="PHOSPHOGLYCERATE MUTASE"/>
    <property type="match status" value="1"/>
</dbReference>
<sequence length="248" mass="28697">MKTLVLLRHGESQFNKENRFTGWTDVPLSDKGINEATQAGKAMKDAGFVFDMAYTSVLKRAIKTLWISLEELDQMWLPVVNSWRLNEKHYGKLQGLNKAETAAKYGEEQVLLWRRAYDVRPPMYDPEDVAEQRKEARYHDVDQIHYMLGESLQDTVERVIPLWEQEISLQLKAGKRILVAAHGNSLRAFVKYLDHKTEAEILKFNIPTGIPLVYELDDDLKPIRSYFLADEETLKKEMEKVANQGKAK</sequence>
<name>A0A7W5DP24_9PORP</name>
<dbReference type="HAMAP" id="MF_01039">
    <property type="entry name" value="PGAM_GpmA"/>
    <property type="match status" value="1"/>
</dbReference>
<evidence type="ECO:0000256" key="7">
    <source>
        <dbReference type="PIRSR" id="PIRSR613078-1"/>
    </source>
</evidence>
<dbReference type="AlphaFoldDB" id="A0A7W5DP24"/>
<evidence type="ECO:0000256" key="4">
    <source>
        <dbReference type="ARBA" id="ARBA00023152"/>
    </source>
</evidence>
<dbReference type="SMART" id="SM00855">
    <property type="entry name" value="PGAM"/>
    <property type="match status" value="1"/>
</dbReference>
<feature type="binding site" evidence="6 8">
    <location>
        <begin position="8"/>
        <end position="15"/>
    </location>
    <ligand>
        <name>substrate</name>
    </ligand>
</feature>
<dbReference type="FunFam" id="3.40.50.1240:FF:000003">
    <property type="entry name" value="2,3-bisphosphoglycerate-dependent phosphoglycerate mutase"/>
    <property type="match status" value="1"/>
</dbReference>
<evidence type="ECO:0000313" key="11">
    <source>
        <dbReference type="EMBL" id="MBB3186382.1"/>
    </source>
</evidence>
<dbReference type="GO" id="GO:0006094">
    <property type="term" value="P:gluconeogenesis"/>
    <property type="evidence" value="ECO:0007669"/>
    <property type="project" value="UniProtKB-UniRule"/>
</dbReference>
<evidence type="ECO:0000256" key="10">
    <source>
        <dbReference type="RuleBase" id="RU004512"/>
    </source>
</evidence>
<evidence type="ECO:0000256" key="2">
    <source>
        <dbReference type="ARBA" id="ARBA00006717"/>
    </source>
</evidence>
<dbReference type="InterPro" id="IPR029033">
    <property type="entry name" value="His_PPase_superfam"/>
</dbReference>
<comment type="function">
    <text evidence="6 10">Catalyzes the interconversion of 2-phosphoglycerate and 3-phosphoglycerate.</text>
</comment>
<dbReference type="EC" id="5.4.2.11" evidence="6 10"/>
<evidence type="ECO:0000256" key="8">
    <source>
        <dbReference type="PIRSR" id="PIRSR613078-2"/>
    </source>
</evidence>
<comment type="pathway">
    <text evidence="6 10">Carbohydrate degradation; glycolysis; pyruvate from D-glyceraldehyde 3-phosphate: step 3/5.</text>
</comment>
<feature type="binding site" evidence="6 8">
    <location>
        <position position="98"/>
    </location>
    <ligand>
        <name>substrate</name>
    </ligand>
</feature>
<dbReference type="InterPro" id="IPR005952">
    <property type="entry name" value="Phosphogly_mut1"/>
</dbReference>
<evidence type="ECO:0000256" key="3">
    <source>
        <dbReference type="ARBA" id="ARBA00022432"/>
    </source>
</evidence>
<dbReference type="Proteomes" id="UP000544222">
    <property type="component" value="Unassembled WGS sequence"/>
</dbReference>